<sequence>MNNISKILKCKTTNVDGTHKATGTARAQLFGWDCTIEWLRIECSILQERCHQLEQQANSLTMAMAVYGIPMPKGALGAAGGPSNGNALASFLCEHLPAINPAVAGDVICKTPEDDSMPTPNCPCLAFISNHTEPDNINPTLCEDMDHNFVEEASKVFNMPPSSKVTISKKGKPLVHSGF</sequence>
<evidence type="ECO:0000313" key="3">
    <source>
        <dbReference type="Proteomes" id="UP000650533"/>
    </source>
</evidence>
<dbReference type="GeneID" id="67034333"/>
<dbReference type="Proteomes" id="UP000650533">
    <property type="component" value="Chromosome 15"/>
</dbReference>
<gene>
    <name evidence="2" type="ORF">RhiXN_12055</name>
</gene>
<organism evidence="2 3">
    <name type="scientific">Rhizoctonia solani</name>
    <dbReference type="NCBI Taxonomy" id="456999"/>
    <lineage>
        <taxon>Eukaryota</taxon>
        <taxon>Fungi</taxon>
        <taxon>Dikarya</taxon>
        <taxon>Basidiomycota</taxon>
        <taxon>Agaricomycotina</taxon>
        <taxon>Agaricomycetes</taxon>
        <taxon>Cantharellales</taxon>
        <taxon>Ceratobasidiaceae</taxon>
        <taxon>Rhizoctonia</taxon>
    </lineage>
</organism>
<feature type="coiled-coil region" evidence="1">
    <location>
        <begin position="36"/>
        <end position="63"/>
    </location>
</feature>
<name>A0A8H8T2J0_9AGAM</name>
<dbReference type="RefSeq" id="XP_043186631.1">
    <property type="nucleotide sequence ID" value="XM_043331870.1"/>
</dbReference>
<dbReference type="EMBL" id="CP059672">
    <property type="protein sequence ID" value="QRW26394.1"/>
    <property type="molecule type" value="Genomic_DNA"/>
</dbReference>
<evidence type="ECO:0000313" key="2">
    <source>
        <dbReference type="EMBL" id="QRW26394.1"/>
    </source>
</evidence>
<protein>
    <submittedName>
        <fullName evidence="2">Uncharacterized protein</fullName>
    </submittedName>
</protein>
<accession>A0A8H8T2J0</accession>
<evidence type="ECO:0000256" key="1">
    <source>
        <dbReference type="SAM" id="Coils"/>
    </source>
</evidence>
<keyword evidence="1" id="KW-0175">Coiled coil</keyword>
<reference evidence="2" key="1">
    <citation type="submission" date="2020-05" db="EMBL/GenBank/DDBJ databases">
        <title>Evolutionary and genomic comparisons of hybrid uninucleate and nonhybrid Rhizoctonia fungi.</title>
        <authorList>
            <person name="Li C."/>
            <person name="Chen X."/>
        </authorList>
    </citation>
    <scope>NUCLEOTIDE SEQUENCE</scope>
    <source>
        <strain evidence="2">AG-1 IA</strain>
    </source>
</reference>
<dbReference type="KEGG" id="rsx:RhiXN_12055"/>
<dbReference type="AlphaFoldDB" id="A0A8H8T2J0"/>
<proteinExistence type="predicted"/>